<dbReference type="EMBL" id="JAUUTY010000004">
    <property type="protein sequence ID" value="KAK1641837.1"/>
    <property type="molecule type" value="Genomic_DNA"/>
</dbReference>
<comment type="caution">
    <text evidence="3">The sequence shown here is derived from an EMBL/GenBank/DDBJ whole genome shotgun (WGS) entry which is preliminary data.</text>
</comment>
<evidence type="ECO:0000256" key="1">
    <source>
        <dbReference type="SAM" id="MobiDB-lite"/>
    </source>
</evidence>
<dbReference type="PANTHER" id="PTHR34710:SF15">
    <property type="entry name" value="OS03G0834100 PROTEIN"/>
    <property type="match status" value="1"/>
</dbReference>
<dbReference type="Proteomes" id="UP001231189">
    <property type="component" value="Unassembled WGS sequence"/>
</dbReference>
<feature type="domain" description="DUF3615" evidence="2">
    <location>
        <begin position="166"/>
        <end position="259"/>
    </location>
</feature>
<dbReference type="PANTHER" id="PTHR34710">
    <property type="entry name" value="OS03G0834100 PROTEIN"/>
    <property type="match status" value="1"/>
</dbReference>
<sequence>MTGLHDKRATTESRRSKRVEQSRPKAAAAAPPPPARRITRAEGPVPAARVSRLPHLSYGERDSEDAAPAPPPPKRCLSVPAYGDGNPMNVTVPPPTAPRAEAPAPPPRSAYALRTRHVPDTSSGRKPYIPARNTEWEEEELELDRPCSSRNKAKEPEPWKAISCARAGLEHYNSMNQGDEHELIKAVVVHSFIWCGGWLHANFIARRDVANNVPKYSYFFAELELNAYGLSCASCVKLDSVEPKNLGSCGVCPGKIMHPAAGVYHGAKD</sequence>
<evidence type="ECO:0000313" key="3">
    <source>
        <dbReference type="EMBL" id="KAK1641837.1"/>
    </source>
</evidence>
<evidence type="ECO:0000259" key="2">
    <source>
        <dbReference type="Pfam" id="PF12274"/>
    </source>
</evidence>
<dbReference type="InterPro" id="IPR022059">
    <property type="entry name" value="DUF3615"/>
</dbReference>
<feature type="region of interest" description="Disordered" evidence="1">
    <location>
        <begin position="1"/>
        <end position="110"/>
    </location>
</feature>
<feature type="compositionally biased region" description="Basic and acidic residues" evidence="1">
    <location>
        <begin position="1"/>
        <end position="23"/>
    </location>
</feature>
<protein>
    <recommendedName>
        <fullName evidence="2">DUF3615 domain-containing protein</fullName>
    </recommendedName>
</protein>
<dbReference type="Pfam" id="PF12274">
    <property type="entry name" value="DUF3615"/>
    <property type="match status" value="1"/>
</dbReference>
<dbReference type="AlphaFoldDB" id="A0AAD8W5P3"/>
<accession>A0AAD8W5P3</accession>
<feature type="compositionally biased region" description="Pro residues" evidence="1">
    <location>
        <begin position="92"/>
        <end position="108"/>
    </location>
</feature>
<keyword evidence="4" id="KW-1185">Reference proteome</keyword>
<reference evidence="3" key="1">
    <citation type="submission" date="2023-07" db="EMBL/GenBank/DDBJ databases">
        <title>A chromosome-level genome assembly of Lolium multiflorum.</title>
        <authorList>
            <person name="Chen Y."/>
            <person name="Copetti D."/>
            <person name="Kolliker R."/>
            <person name="Studer B."/>
        </authorList>
    </citation>
    <scope>NUCLEOTIDE SEQUENCE</scope>
    <source>
        <strain evidence="3">02402/16</strain>
        <tissue evidence="3">Leaf</tissue>
    </source>
</reference>
<gene>
    <name evidence="3" type="ORF">QYE76_059642</name>
</gene>
<evidence type="ECO:0000313" key="4">
    <source>
        <dbReference type="Proteomes" id="UP001231189"/>
    </source>
</evidence>
<proteinExistence type="predicted"/>
<name>A0AAD8W5P3_LOLMU</name>
<organism evidence="3 4">
    <name type="scientific">Lolium multiflorum</name>
    <name type="common">Italian ryegrass</name>
    <name type="synonym">Lolium perenne subsp. multiflorum</name>
    <dbReference type="NCBI Taxonomy" id="4521"/>
    <lineage>
        <taxon>Eukaryota</taxon>
        <taxon>Viridiplantae</taxon>
        <taxon>Streptophyta</taxon>
        <taxon>Embryophyta</taxon>
        <taxon>Tracheophyta</taxon>
        <taxon>Spermatophyta</taxon>
        <taxon>Magnoliopsida</taxon>
        <taxon>Liliopsida</taxon>
        <taxon>Poales</taxon>
        <taxon>Poaceae</taxon>
        <taxon>BOP clade</taxon>
        <taxon>Pooideae</taxon>
        <taxon>Poodae</taxon>
        <taxon>Poeae</taxon>
        <taxon>Poeae Chloroplast Group 2 (Poeae type)</taxon>
        <taxon>Loliodinae</taxon>
        <taxon>Loliinae</taxon>
        <taxon>Lolium</taxon>
    </lineage>
</organism>